<keyword evidence="3" id="KW-1185">Reference proteome</keyword>
<dbReference type="Proteomes" id="UP001152321">
    <property type="component" value="Unassembled WGS sequence"/>
</dbReference>
<feature type="domain" description="Phosphatidic acid phosphatase type 2/haloperoxidase" evidence="1">
    <location>
        <begin position="123"/>
        <end position="239"/>
    </location>
</feature>
<protein>
    <submittedName>
        <fullName evidence="2">Phosphatase PAP2 family protein</fullName>
    </submittedName>
</protein>
<evidence type="ECO:0000313" key="2">
    <source>
        <dbReference type="EMBL" id="MDG0818266.1"/>
    </source>
</evidence>
<reference evidence="2" key="1">
    <citation type="submission" date="2022-08" db="EMBL/GenBank/DDBJ databases">
        <title>Novel Bdellovibrio Species Isolated from Svalbard: Designation Bdellovibrio svalbardensis.</title>
        <authorList>
            <person name="Mitchell R.J."/>
            <person name="Choi S.Y."/>
        </authorList>
    </citation>
    <scope>NUCLEOTIDE SEQUENCE</scope>
    <source>
        <strain evidence="2">PAP01</strain>
    </source>
</reference>
<sequence length="300" mass="32768">MVQRALNMLLNGVLVTGLVWSFPQSAQAANEISPVLVGNNSLYSKTIEYSNLESSLVKLGLISSIIIFASENEMLSFVQRNDGRVADQAADVGEFFGSRKMVPVLGMAYVLGVVVDQSGVSRVAKIAFKAGLINFLINDSLKLTFRRALPSETNDPFKVSEYDEAPRMGMPSGHASFAFALATAIAETSREEQSSNIIPVLAYGAATLTAWSRVYQNQHWVSDVLIGAIVGHFSAKLAMDEEKQQEGRVQVNIYPYFGRNAAGLVLSVTERSPQQRTCQPEEEGTPACFRKAFAKHLPQN</sequence>
<dbReference type="PANTHER" id="PTHR14969:SF13">
    <property type="entry name" value="AT30094P"/>
    <property type="match status" value="1"/>
</dbReference>
<dbReference type="EMBL" id="JANRMI010000007">
    <property type="protein sequence ID" value="MDG0818266.1"/>
    <property type="molecule type" value="Genomic_DNA"/>
</dbReference>
<dbReference type="SMART" id="SM00014">
    <property type="entry name" value="acidPPc"/>
    <property type="match status" value="1"/>
</dbReference>
<comment type="caution">
    <text evidence="2">The sequence shown here is derived from an EMBL/GenBank/DDBJ whole genome shotgun (WGS) entry which is preliminary data.</text>
</comment>
<name>A0ABT6DR13_9BACT</name>
<dbReference type="SUPFAM" id="SSF48317">
    <property type="entry name" value="Acid phosphatase/Vanadium-dependent haloperoxidase"/>
    <property type="match status" value="1"/>
</dbReference>
<gene>
    <name evidence="2" type="ORF">NWE73_17930</name>
</gene>
<dbReference type="InterPro" id="IPR036938">
    <property type="entry name" value="PAP2/HPO_sf"/>
</dbReference>
<evidence type="ECO:0000259" key="1">
    <source>
        <dbReference type="SMART" id="SM00014"/>
    </source>
</evidence>
<organism evidence="2 3">
    <name type="scientific">Bdellovibrio svalbardensis</name>
    <dbReference type="NCBI Taxonomy" id="2972972"/>
    <lineage>
        <taxon>Bacteria</taxon>
        <taxon>Pseudomonadati</taxon>
        <taxon>Bdellovibrionota</taxon>
        <taxon>Bdellovibrionia</taxon>
        <taxon>Bdellovibrionales</taxon>
        <taxon>Pseudobdellovibrionaceae</taxon>
        <taxon>Bdellovibrio</taxon>
    </lineage>
</organism>
<proteinExistence type="predicted"/>
<dbReference type="RefSeq" id="WP_277579741.1">
    <property type="nucleotide sequence ID" value="NZ_JANRMI010000007.1"/>
</dbReference>
<evidence type="ECO:0000313" key="3">
    <source>
        <dbReference type="Proteomes" id="UP001152321"/>
    </source>
</evidence>
<accession>A0ABT6DR13</accession>
<dbReference type="PANTHER" id="PTHR14969">
    <property type="entry name" value="SPHINGOSINE-1-PHOSPHATE PHOSPHOHYDROLASE"/>
    <property type="match status" value="1"/>
</dbReference>
<dbReference type="InterPro" id="IPR000326">
    <property type="entry name" value="PAP2/HPO"/>
</dbReference>
<dbReference type="Pfam" id="PF01569">
    <property type="entry name" value="PAP2"/>
    <property type="match status" value="1"/>
</dbReference>
<dbReference type="Gene3D" id="1.20.144.10">
    <property type="entry name" value="Phosphatidic acid phosphatase type 2/haloperoxidase"/>
    <property type="match status" value="1"/>
</dbReference>